<name>A0A255Z947_9FLAO</name>
<evidence type="ECO:0000313" key="9">
    <source>
        <dbReference type="EMBL" id="OYQ37988.1"/>
    </source>
</evidence>
<dbReference type="GO" id="GO:0006508">
    <property type="term" value="P:proteolysis"/>
    <property type="evidence" value="ECO:0007669"/>
    <property type="project" value="UniProtKB-KW"/>
</dbReference>
<dbReference type="OrthoDB" id="9807874at2"/>
<feature type="domain" description="Peptidase S54 rhomboid" evidence="8">
    <location>
        <begin position="44"/>
        <end position="104"/>
    </location>
</feature>
<feature type="domain" description="Peptidase S54 rhomboid" evidence="8">
    <location>
        <begin position="175"/>
        <end position="262"/>
    </location>
</feature>
<protein>
    <submittedName>
        <fullName evidence="9">Rhomboid family intramembrane serine protease</fullName>
    </submittedName>
</protein>
<evidence type="ECO:0000256" key="7">
    <source>
        <dbReference type="SAM" id="Phobius"/>
    </source>
</evidence>
<keyword evidence="4" id="KW-0378">Hydrolase</keyword>
<dbReference type="SUPFAM" id="SSF144091">
    <property type="entry name" value="Rhomboid-like"/>
    <property type="match status" value="1"/>
</dbReference>
<organism evidence="9 10">
    <name type="scientific">Flavobacterium cyanobacteriorum</name>
    <dbReference type="NCBI Taxonomy" id="2022802"/>
    <lineage>
        <taxon>Bacteria</taxon>
        <taxon>Pseudomonadati</taxon>
        <taxon>Bacteroidota</taxon>
        <taxon>Flavobacteriia</taxon>
        <taxon>Flavobacteriales</taxon>
        <taxon>Flavobacteriaceae</taxon>
        <taxon>Flavobacterium</taxon>
    </lineage>
</organism>
<comment type="similarity">
    <text evidence="2">Belongs to the peptidase S54 family.</text>
</comment>
<comment type="subcellular location">
    <subcellularLocation>
        <location evidence="1">Membrane</location>
        <topology evidence="1">Multi-pass membrane protein</topology>
    </subcellularLocation>
</comment>
<comment type="caution">
    <text evidence="9">The sequence shown here is derived from an EMBL/GenBank/DDBJ whole genome shotgun (WGS) entry which is preliminary data.</text>
</comment>
<evidence type="ECO:0000256" key="6">
    <source>
        <dbReference type="ARBA" id="ARBA00023136"/>
    </source>
</evidence>
<evidence type="ECO:0000259" key="8">
    <source>
        <dbReference type="Pfam" id="PF01694"/>
    </source>
</evidence>
<dbReference type="AlphaFoldDB" id="A0A255Z947"/>
<reference evidence="9 10" key="1">
    <citation type="submission" date="2017-07" db="EMBL/GenBank/DDBJ databases">
        <title>Flavobacterium cyanobacteriorum sp. nov., isolated from cyanobacterial aggregates in a eutrophic lake.</title>
        <authorList>
            <person name="Cai H."/>
        </authorList>
    </citation>
    <scope>NUCLEOTIDE SEQUENCE [LARGE SCALE GENOMIC DNA]</scope>
    <source>
        <strain evidence="9 10">TH021</strain>
    </source>
</reference>
<evidence type="ECO:0000256" key="3">
    <source>
        <dbReference type="ARBA" id="ARBA00022692"/>
    </source>
</evidence>
<feature type="transmembrane region" description="Helical" evidence="7">
    <location>
        <begin position="242"/>
        <end position="262"/>
    </location>
</feature>
<dbReference type="PANTHER" id="PTHR43731">
    <property type="entry name" value="RHOMBOID PROTEASE"/>
    <property type="match status" value="1"/>
</dbReference>
<keyword evidence="6 7" id="KW-0472">Membrane</keyword>
<dbReference type="RefSeq" id="WP_094414037.1">
    <property type="nucleotide sequence ID" value="NZ_NOXV01000243.1"/>
</dbReference>
<dbReference type="InterPro" id="IPR035952">
    <property type="entry name" value="Rhomboid-like_sf"/>
</dbReference>
<proteinExistence type="inferred from homology"/>
<dbReference type="Proteomes" id="UP000216605">
    <property type="component" value="Unassembled WGS sequence"/>
</dbReference>
<dbReference type="Gene3D" id="1.20.1540.10">
    <property type="entry name" value="Rhomboid-like"/>
    <property type="match status" value="1"/>
</dbReference>
<dbReference type="PANTHER" id="PTHR43731:SF14">
    <property type="entry name" value="PRESENILIN-ASSOCIATED RHOMBOID-LIKE PROTEIN, MITOCHONDRIAL"/>
    <property type="match status" value="1"/>
</dbReference>
<dbReference type="GO" id="GO:0004252">
    <property type="term" value="F:serine-type endopeptidase activity"/>
    <property type="evidence" value="ECO:0007669"/>
    <property type="project" value="InterPro"/>
</dbReference>
<evidence type="ECO:0000256" key="2">
    <source>
        <dbReference type="ARBA" id="ARBA00009045"/>
    </source>
</evidence>
<evidence type="ECO:0000256" key="1">
    <source>
        <dbReference type="ARBA" id="ARBA00004141"/>
    </source>
</evidence>
<accession>A0A255Z947</accession>
<gene>
    <name evidence="9" type="ORF">CHU92_07130</name>
</gene>
<keyword evidence="10" id="KW-1185">Reference proteome</keyword>
<dbReference type="InterPro" id="IPR050925">
    <property type="entry name" value="Rhomboid_protease_S54"/>
</dbReference>
<evidence type="ECO:0000256" key="4">
    <source>
        <dbReference type="ARBA" id="ARBA00022801"/>
    </source>
</evidence>
<feature type="transmembrane region" description="Helical" evidence="7">
    <location>
        <begin position="85"/>
        <end position="103"/>
    </location>
</feature>
<dbReference type="Pfam" id="PF01694">
    <property type="entry name" value="Rhomboid"/>
    <property type="match status" value="2"/>
</dbReference>
<feature type="transmembrane region" description="Helical" evidence="7">
    <location>
        <begin position="216"/>
        <end position="236"/>
    </location>
</feature>
<sequence>MMNMTETVKQLLIINILFFVGTFFVGQTISNDILALHSTESEKFQIWQLFTHMFMHGGFLHIFFNMFALVSFGSLLERLWGGKKFIFFYISCGLGAAALQLGITHLEIQNLIERAADLNLSGDELHTILNATISDEMYYRTDLFVKDIRPILEAGSRSGLVNEENFNALFEAAKLTQTPMVGASGAIYGVLVAFAFIAPNAELMLMFIPVPIKAKYFVPGLLLLDLYLGLKGQAIFGGGGDGVAHFAHIGGALIGFIMMWYWKKNSFNDKRWN</sequence>
<feature type="transmembrane region" description="Helical" evidence="7">
    <location>
        <begin position="12"/>
        <end position="29"/>
    </location>
</feature>
<evidence type="ECO:0000256" key="5">
    <source>
        <dbReference type="ARBA" id="ARBA00022989"/>
    </source>
</evidence>
<feature type="transmembrane region" description="Helical" evidence="7">
    <location>
        <begin position="186"/>
        <end position="209"/>
    </location>
</feature>
<dbReference type="EMBL" id="NOXV01000243">
    <property type="protein sequence ID" value="OYQ37988.1"/>
    <property type="molecule type" value="Genomic_DNA"/>
</dbReference>
<dbReference type="GO" id="GO:0016020">
    <property type="term" value="C:membrane"/>
    <property type="evidence" value="ECO:0007669"/>
    <property type="project" value="UniProtKB-SubCell"/>
</dbReference>
<keyword evidence="3 7" id="KW-0812">Transmembrane</keyword>
<evidence type="ECO:0000313" key="10">
    <source>
        <dbReference type="Proteomes" id="UP000216605"/>
    </source>
</evidence>
<keyword evidence="5 7" id="KW-1133">Transmembrane helix</keyword>
<feature type="transmembrane region" description="Helical" evidence="7">
    <location>
        <begin position="49"/>
        <end position="73"/>
    </location>
</feature>
<dbReference type="InterPro" id="IPR022764">
    <property type="entry name" value="Peptidase_S54_rhomboid_dom"/>
</dbReference>
<keyword evidence="9" id="KW-0645">Protease</keyword>